<proteinExistence type="predicted"/>
<dbReference type="Proteomes" id="UP000789739">
    <property type="component" value="Unassembled WGS sequence"/>
</dbReference>
<dbReference type="EMBL" id="CAJVPI010005289">
    <property type="protein sequence ID" value="CAG8673149.1"/>
    <property type="molecule type" value="Genomic_DNA"/>
</dbReference>
<name>A0A9N9HG89_9GLOM</name>
<gene>
    <name evidence="1" type="ORF">PBRASI_LOCUS11411</name>
</gene>
<feature type="non-terminal residue" evidence="1">
    <location>
        <position position="84"/>
    </location>
</feature>
<evidence type="ECO:0000313" key="2">
    <source>
        <dbReference type="Proteomes" id="UP000789739"/>
    </source>
</evidence>
<dbReference type="AlphaFoldDB" id="A0A9N9HG89"/>
<accession>A0A9N9HG89</accession>
<protein>
    <submittedName>
        <fullName evidence="1">9406_t:CDS:1</fullName>
    </submittedName>
</protein>
<sequence>MSFPSVPSVEEVSKWKRAQVLTYLQSKKDELDLDDEDLDVIRTNKVAGSDFLRLNADKLMRVGLTMGPAERIADLVNTIKGEQE</sequence>
<evidence type="ECO:0000313" key="1">
    <source>
        <dbReference type="EMBL" id="CAG8673149.1"/>
    </source>
</evidence>
<dbReference type="InterPro" id="IPR013761">
    <property type="entry name" value="SAM/pointed_sf"/>
</dbReference>
<organism evidence="1 2">
    <name type="scientific">Paraglomus brasilianum</name>
    <dbReference type="NCBI Taxonomy" id="144538"/>
    <lineage>
        <taxon>Eukaryota</taxon>
        <taxon>Fungi</taxon>
        <taxon>Fungi incertae sedis</taxon>
        <taxon>Mucoromycota</taxon>
        <taxon>Glomeromycotina</taxon>
        <taxon>Glomeromycetes</taxon>
        <taxon>Paraglomerales</taxon>
        <taxon>Paraglomeraceae</taxon>
        <taxon>Paraglomus</taxon>
    </lineage>
</organism>
<reference evidence="1" key="1">
    <citation type="submission" date="2021-06" db="EMBL/GenBank/DDBJ databases">
        <authorList>
            <person name="Kallberg Y."/>
            <person name="Tangrot J."/>
            <person name="Rosling A."/>
        </authorList>
    </citation>
    <scope>NUCLEOTIDE SEQUENCE</scope>
    <source>
        <strain evidence="1">BR232B</strain>
    </source>
</reference>
<dbReference type="Gene3D" id="1.10.150.50">
    <property type="entry name" value="Transcription Factor, Ets-1"/>
    <property type="match status" value="1"/>
</dbReference>
<comment type="caution">
    <text evidence="1">The sequence shown here is derived from an EMBL/GenBank/DDBJ whole genome shotgun (WGS) entry which is preliminary data.</text>
</comment>
<dbReference type="OrthoDB" id="2419124at2759"/>
<dbReference type="SUPFAM" id="SSF47769">
    <property type="entry name" value="SAM/Pointed domain"/>
    <property type="match status" value="1"/>
</dbReference>
<keyword evidence="2" id="KW-1185">Reference proteome</keyword>